<dbReference type="InterPro" id="IPR052179">
    <property type="entry name" value="DD-CPase-like"/>
</dbReference>
<organism evidence="4 5">
    <name type="scientific">Litorihabitans aurantiacus</name>
    <dbReference type="NCBI Taxonomy" id="1930061"/>
    <lineage>
        <taxon>Bacteria</taxon>
        <taxon>Bacillati</taxon>
        <taxon>Actinomycetota</taxon>
        <taxon>Actinomycetes</taxon>
        <taxon>Micrococcales</taxon>
        <taxon>Beutenbergiaceae</taxon>
        <taxon>Litorihabitans</taxon>
    </lineage>
</organism>
<dbReference type="Pfam" id="PF02557">
    <property type="entry name" value="VanY"/>
    <property type="match status" value="1"/>
</dbReference>
<feature type="region of interest" description="Disordered" evidence="1">
    <location>
        <begin position="346"/>
        <end position="372"/>
    </location>
</feature>
<feature type="compositionally biased region" description="Polar residues" evidence="1">
    <location>
        <begin position="361"/>
        <end position="370"/>
    </location>
</feature>
<evidence type="ECO:0000256" key="1">
    <source>
        <dbReference type="SAM" id="MobiDB-lite"/>
    </source>
</evidence>
<dbReference type="SUPFAM" id="SSF55166">
    <property type="entry name" value="Hedgehog/DD-peptidase"/>
    <property type="match status" value="1"/>
</dbReference>
<dbReference type="InterPro" id="IPR013207">
    <property type="entry name" value="LGFP"/>
</dbReference>
<accession>A0AA37UPD3</accession>
<sequence>MTPSSFRRRIAAVLVTGALGVVAVSTPATAATDAPGWSWDEGQAGVTYSSPYGTWLVPAPFVSAEHARTGGGRGAIGYPVGPQVSESPRYWYQRFERGVVHAGPRGTYTVHAPYVAAEHARSGGGGGVLGYPVTSQIRQGARHWYQDFERGGIYAGPSGTYSVSGAIDAKYRSWGGGTGVLGYPAGPAASDGPGYSYQRFERGVIYSGRHGTFVVDDDSIRRLHGERGGGTGGLGYPTSDTYGVGQRYQHFERGTAYGAGPQLGVTSLTKIQDVLIANKSYALPQDYDPGPSGVAWGAFETMRAEAARSGLTLRIVSGYRSFSYQAGLYDRYVRQHGQAAADRFSARPGHSEHQTGLAMDVNSTSGSFGSTPEGRWVRDNAHRFGFVVRYPEGKEHITGYMYEPWHLRHLGVDLATSLHTRGLTLEEHLGITSRY</sequence>
<comment type="caution">
    <text evidence="4">The sequence shown here is derived from an EMBL/GenBank/DDBJ whole genome shotgun (WGS) entry which is preliminary data.</text>
</comment>
<evidence type="ECO:0000313" key="5">
    <source>
        <dbReference type="Proteomes" id="UP001157161"/>
    </source>
</evidence>
<feature type="chain" id="PRO_5041214786" description="D-alanyl-D-alanine carboxypeptidase-like core domain-containing protein" evidence="2">
    <location>
        <begin position="31"/>
        <end position="435"/>
    </location>
</feature>
<gene>
    <name evidence="4" type="ORF">GCM10025875_06180</name>
</gene>
<dbReference type="PANTHER" id="PTHR34385">
    <property type="entry name" value="D-ALANYL-D-ALANINE CARBOXYPEPTIDASE"/>
    <property type="match status" value="1"/>
</dbReference>
<dbReference type="RefSeq" id="WP_284249289.1">
    <property type="nucleotide sequence ID" value="NZ_BSUM01000001.1"/>
</dbReference>
<dbReference type="EMBL" id="BSUM01000001">
    <property type="protein sequence ID" value="GMA30626.1"/>
    <property type="molecule type" value="Genomic_DNA"/>
</dbReference>
<feature type="signal peptide" evidence="2">
    <location>
        <begin position="1"/>
        <end position="30"/>
    </location>
</feature>
<dbReference type="CDD" id="cd14852">
    <property type="entry name" value="LD-carboxypeptidase"/>
    <property type="match status" value="1"/>
</dbReference>
<name>A0AA37UPD3_9MICO</name>
<evidence type="ECO:0000259" key="3">
    <source>
        <dbReference type="Pfam" id="PF02557"/>
    </source>
</evidence>
<dbReference type="GO" id="GO:0008233">
    <property type="term" value="F:peptidase activity"/>
    <property type="evidence" value="ECO:0007669"/>
    <property type="project" value="InterPro"/>
</dbReference>
<dbReference type="PANTHER" id="PTHR34385:SF1">
    <property type="entry name" value="PEPTIDOGLYCAN L-ALANYL-D-GLUTAMATE ENDOPEPTIDASE CWLK"/>
    <property type="match status" value="1"/>
</dbReference>
<dbReference type="InterPro" id="IPR009045">
    <property type="entry name" value="Zn_M74/Hedgehog-like"/>
</dbReference>
<keyword evidence="2" id="KW-0732">Signal</keyword>
<evidence type="ECO:0000256" key="2">
    <source>
        <dbReference type="SAM" id="SignalP"/>
    </source>
</evidence>
<keyword evidence="5" id="KW-1185">Reference proteome</keyword>
<dbReference type="Pfam" id="PF08310">
    <property type="entry name" value="LGFP"/>
    <property type="match status" value="2"/>
</dbReference>
<protein>
    <recommendedName>
        <fullName evidence="3">D-alanyl-D-alanine carboxypeptidase-like core domain-containing protein</fullName>
    </recommendedName>
</protein>
<reference evidence="4" key="1">
    <citation type="journal article" date="2014" name="Int. J. Syst. Evol. Microbiol.">
        <title>Complete genome sequence of Corynebacterium casei LMG S-19264T (=DSM 44701T), isolated from a smear-ripened cheese.</title>
        <authorList>
            <consortium name="US DOE Joint Genome Institute (JGI-PGF)"/>
            <person name="Walter F."/>
            <person name="Albersmeier A."/>
            <person name="Kalinowski J."/>
            <person name="Ruckert C."/>
        </authorList>
    </citation>
    <scope>NUCLEOTIDE SEQUENCE</scope>
    <source>
        <strain evidence="4">NBRC 112290</strain>
    </source>
</reference>
<evidence type="ECO:0000313" key="4">
    <source>
        <dbReference type="EMBL" id="GMA30626.1"/>
    </source>
</evidence>
<dbReference type="InterPro" id="IPR003709">
    <property type="entry name" value="VanY-like_core_dom"/>
</dbReference>
<reference evidence="4" key="2">
    <citation type="submission" date="2023-02" db="EMBL/GenBank/DDBJ databases">
        <authorList>
            <person name="Sun Q."/>
            <person name="Mori K."/>
        </authorList>
    </citation>
    <scope>NUCLEOTIDE SEQUENCE</scope>
    <source>
        <strain evidence="4">NBRC 112290</strain>
    </source>
</reference>
<dbReference type="InterPro" id="IPR058193">
    <property type="entry name" value="VanY/YodJ_core_dom"/>
</dbReference>
<dbReference type="Proteomes" id="UP001157161">
    <property type="component" value="Unassembled WGS sequence"/>
</dbReference>
<dbReference type="Gene3D" id="3.30.1380.10">
    <property type="match status" value="1"/>
</dbReference>
<proteinExistence type="predicted"/>
<dbReference type="GO" id="GO:0006508">
    <property type="term" value="P:proteolysis"/>
    <property type="evidence" value="ECO:0007669"/>
    <property type="project" value="InterPro"/>
</dbReference>
<dbReference type="AlphaFoldDB" id="A0AA37UPD3"/>
<feature type="domain" description="D-alanyl-D-alanine carboxypeptidase-like core" evidence="3">
    <location>
        <begin position="297"/>
        <end position="411"/>
    </location>
</feature>